<feature type="active site" description="Proton acceptor" evidence="9">
    <location>
        <position position="69"/>
    </location>
</feature>
<evidence type="ECO:0000313" key="12">
    <source>
        <dbReference type="Proteomes" id="UP000243205"/>
    </source>
</evidence>
<dbReference type="Proteomes" id="UP000243205">
    <property type="component" value="Unassembled WGS sequence"/>
</dbReference>
<comment type="function">
    <text evidence="1 9">The alpha subunit is responsible for the aldol cleavage of indoleglycerol phosphate to indole and glyceraldehyde 3-phosphate.</text>
</comment>
<evidence type="ECO:0000256" key="6">
    <source>
        <dbReference type="ARBA" id="ARBA00023141"/>
    </source>
</evidence>
<keyword evidence="6 9" id="KW-0057">Aromatic amino acid biosynthesis</keyword>
<dbReference type="SUPFAM" id="SSF51366">
    <property type="entry name" value="Ribulose-phoshate binding barrel"/>
    <property type="match status" value="1"/>
</dbReference>
<gene>
    <name evidence="9" type="primary">trpA</name>
    <name evidence="11" type="ORF">SAMN05661003_102161</name>
</gene>
<sequence length="282" mass="29690">MSPQQKGRSVGRIEQTFRLLRERNEAALIPFVTAGHPDRAWSAAILRCLAESGADLIELGMPFSDPMADGPTIQAASERALAAGTTLAAVLQLVAGLRRENAQVPVVLMGYYNPLLRFGLPEFVRQAVAAGVDGLLLVDVPPEERDELQPLCDAAGLHLITLLAPTTPPARAAELLAAASGFVYYVSMTGVTGTQQLDSCAIADQVAALRQHSPVPVAVGFGIRTAEQAAAVAAFADAVVVGSALVNIIEQNAQSPQLLHQVGDFVAGLKQAVRQARSCQQK</sequence>
<evidence type="ECO:0000256" key="9">
    <source>
        <dbReference type="HAMAP-Rule" id="MF_00131"/>
    </source>
</evidence>
<dbReference type="EC" id="4.2.1.20" evidence="9"/>
<dbReference type="STRING" id="57664.SAMN05661003_102161"/>
<dbReference type="InterPro" id="IPR013785">
    <property type="entry name" value="Aldolase_TIM"/>
</dbReference>
<comment type="catalytic activity">
    <reaction evidence="8 9">
        <text>(1S,2R)-1-C-(indol-3-yl)glycerol 3-phosphate + L-serine = D-glyceraldehyde 3-phosphate + L-tryptophan + H2O</text>
        <dbReference type="Rhea" id="RHEA:10532"/>
        <dbReference type="ChEBI" id="CHEBI:15377"/>
        <dbReference type="ChEBI" id="CHEBI:33384"/>
        <dbReference type="ChEBI" id="CHEBI:57912"/>
        <dbReference type="ChEBI" id="CHEBI:58866"/>
        <dbReference type="ChEBI" id="CHEBI:59776"/>
        <dbReference type="EC" id="4.2.1.20"/>
    </reaction>
</comment>
<dbReference type="PANTHER" id="PTHR43406:SF1">
    <property type="entry name" value="TRYPTOPHAN SYNTHASE ALPHA CHAIN, CHLOROPLASTIC"/>
    <property type="match status" value="1"/>
</dbReference>
<keyword evidence="12" id="KW-1185">Reference proteome</keyword>
<keyword evidence="5 9" id="KW-0822">Tryptophan biosynthesis</keyword>
<reference evidence="12" key="1">
    <citation type="submission" date="2016-10" db="EMBL/GenBank/DDBJ databases">
        <authorList>
            <person name="Varghese N."/>
            <person name="Submissions S."/>
        </authorList>
    </citation>
    <scope>NUCLEOTIDE SEQUENCE [LARGE SCALE GENOMIC DNA]</scope>
    <source>
        <strain evidence="12">DSM 8987</strain>
    </source>
</reference>
<evidence type="ECO:0000256" key="2">
    <source>
        <dbReference type="ARBA" id="ARBA00004733"/>
    </source>
</evidence>
<dbReference type="AlphaFoldDB" id="A0A1G6YSW3"/>
<keyword evidence="7 9" id="KW-0456">Lyase</keyword>
<dbReference type="FunFam" id="3.20.20.70:FF:000037">
    <property type="entry name" value="Tryptophan synthase alpha chain"/>
    <property type="match status" value="1"/>
</dbReference>
<proteinExistence type="inferred from homology"/>
<evidence type="ECO:0000256" key="4">
    <source>
        <dbReference type="ARBA" id="ARBA00022605"/>
    </source>
</evidence>
<dbReference type="EMBL" id="FNAQ01000002">
    <property type="protein sequence ID" value="SDD93499.1"/>
    <property type="molecule type" value="Genomic_DNA"/>
</dbReference>
<evidence type="ECO:0000256" key="10">
    <source>
        <dbReference type="RuleBase" id="RU003662"/>
    </source>
</evidence>
<evidence type="ECO:0000256" key="1">
    <source>
        <dbReference type="ARBA" id="ARBA00003365"/>
    </source>
</evidence>
<dbReference type="InterPro" id="IPR011060">
    <property type="entry name" value="RibuloseP-bd_barrel"/>
</dbReference>
<dbReference type="Gene3D" id="3.20.20.70">
    <property type="entry name" value="Aldolase class I"/>
    <property type="match status" value="1"/>
</dbReference>
<dbReference type="PANTHER" id="PTHR43406">
    <property type="entry name" value="TRYPTOPHAN SYNTHASE, ALPHA CHAIN"/>
    <property type="match status" value="1"/>
</dbReference>
<dbReference type="InterPro" id="IPR018204">
    <property type="entry name" value="Trp_synthase_alpha_AS"/>
</dbReference>
<comment type="pathway">
    <text evidence="2 9">Amino-acid biosynthesis; L-tryptophan biosynthesis; L-tryptophan from chorismate: step 5/5.</text>
</comment>
<keyword evidence="4 9" id="KW-0028">Amino-acid biosynthesis</keyword>
<evidence type="ECO:0000313" key="11">
    <source>
        <dbReference type="EMBL" id="SDD93499.1"/>
    </source>
</evidence>
<dbReference type="Pfam" id="PF00290">
    <property type="entry name" value="Trp_syntA"/>
    <property type="match status" value="1"/>
</dbReference>
<evidence type="ECO:0000256" key="7">
    <source>
        <dbReference type="ARBA" id="ARBA00023239"/>
    </source>
</evidence>
<name>A0A1G6YSW3_9BACT</name>
<dbReference type="GO" id="GO:0005829">
    <property type="term" value="C:cytosol"/>
    <property type="evidence" value="ECO:0007669"/>
    <property type="project" value="TreeGrafter"/>
</dbReference>
<evidence type="ECO:0000256" key="5">
    <source>
        <dbReference type="ARBA" id="ARBA00022822"/>
    </source>
</evidence>
<dbReference type="UniPathway" id="UPA00035">
    <property type="reaction ID" value="UER00044"/>
</dbReference>
<accession>A0A1G6YSW3</accession>
<dbReference type="GO" id="GO:0004834">
    <property type="term" value="F:tryptophan synthase activity"/>
    <property type="evidence" value="ECO:0007669"/>
    <property type="project" value="UniProtKB-UniRule"/>
</dbReference>
<dbReference type="InterPro" id="IPR002028">
    <property type="entry name" value="Trp_synthase_suA"/>
</dbReference>
<feature type="active site" description="Proton acceptor" evidence="9">
    <location>
        <position position="58"/>
    </location>
</feature>
<dbReference type="PROSITE" id="PS00167">
    <property type="entry name" value="TRP_SYNTHASE_ALPHA"/>
    <property type="match status" value="1"/>
</dbReference>
<organism evidence="11 12">
    <name type="scientific">Desulfuromonas thiophila</name>
    <dbReference type="NCBI Taxonomy" id="57664"/>
    <lineage>
        <taxon>Bacteria</taxon>
        <taxon>Pseudomonadati</taxon>
        <taxon>Thermodesulfobacteriota</taxon>
        <taxon>Desulfuromonadia</taxon>
        <taxon>Desulfuromonadales</taxon>
        <taxon>Desulfuromonadaceae</taxon>
        <taxon>Desulfuromonas</taxon>
    </lineage>
</organism>
<dbReference type="NCBIfam" id="TIGR00262">
    <property type="entry name" value="trpA"/>
    <property type="match status" value="1"/>
</dbReference>
<protein>
    <recommendedName>
        <fullName evidence="9">Tryptophan synthase alpha chain</fullName>
        <ecNumber evidence="9">4.2.1.20</ecNumber>
    </recommendedName>
</protein>
<comment type="similarity">
    <text evidence="9 10">Belongs to the TrpA family.</text>
</comment>
<comment type="subunit">
    <text evidence="3 9">Tetramer of two alpha and two beta chains.</text>
</comment>
<dbReference type="CDD" id="cd04724">
    <property type="entry name" value="Tryptophan_synthase_alpha"/>
    <property type="match status" value="1"/>
</dbReference>
<evidence type="ECO:0000256" key="3">
    <source>
        <dbReference type="ARBA" id="ARBA00011270"/>
    </source>
</evidence>
<evidence type="ECO:0000256" key="8">
    <source>
        <dbReference type="ARBA" id="ARBA00049047"/>
    </source>
</evidence>
<dbReference type="HAMAP" id="MF_00131">
    <property type="entry name" value="Trp_synth_alpha"/>
    <property type="match status" value="1"/>
</dbReference>